<proteinExistence type="evidence at protein level"/>
<keyword evidence="3" id="KW-0560">Oxidoreductase</keyword>
<dbReference type="AlphaFoldDB" id="A0A804RGN6"/>
<evidence type="ECO:0000256" key="3">
    <source>
        <dbReference type="ARBA" id="ARBA00023002"/>
    </source>
</evidence>
<dbReference type="Proteomes" id="UP000007305">
    <property type="component" value="Chromosome 10"/>
</dbReference>
<dbReference type="GO" id="GO:0046872">
    <property type="term" value="F:metal ion binding"/>
    <property type="evidence" value="ECO:0007669"/>
    <property type="project" value="UniProtKB-KW"/>
</dbReference>
<comment type="similarity">
    <text evidence="1">Belongs to the iron/ascorbate-dependent oxidoreductase family.</text>
</comment>
<dbReference type="OrthoDB" id="288590at2759"/>
<dbReference type="PANTHER" id="PTHR10209:SF859">
    <property type="entry name" value="OS03G0690500 PROTEIN"/>
    <property type="match status" value="1"/>
</dbReference>
<feature type="domain" description="Non-haem dioxygenase N-terminal" evidence="6">
    <location>
        <begin position="71"/>
        <end position="139"/>
    </location>
</feature>
<dbReference type="PANTHER" id="PTHR10209">
    <property type="entry name" value="OXIDOREDUCTASE, 2OG-FE II OXYGENASE FAMILY PROTEIN"/>
    <property type="match status" value="1"/>
</dbReference>
<evidence type="ECO:0000259" key="5">
    <source>
        <dbReference type="Pfam" id="PF03171"/>
    </source>
</evidence>
<evidence type="ECO:0000259" key="6">
    <source>
        <dbReference type="Pfam" id="PF14226"/>
    </source>
</evidence>
<organism evidence="7 8">
    <name type="scientific">Zea mays</name>
    <name type="common">Maize</name>
    <dbReference type="NCBI Taxonomy" id="4577"/>
    <lineage>
        <taxon>Eukaryota</taxon>
        <taxon>Viridiplantae</taxon>
        <taxon>Streptophyta</taxon>
        <taxon>Embryophyta</taxon>
        <taxon>Tracheophyta</taxon>
        <taxon>Spermatophyta</taxon>
        <taxon>Magnoliopsida</taxon>
        <taxon>Liliopsida</taxon>
        <taxon>Poales</taxon>
        <taxon>Poaceae</taxon>
        <taxon>PACMAD clade</taxon>
        <taxon>Panicoideae</taxon>
        <taxon>Andropogonodae</taxon>
        <taxon>Andropogoneae</taxon>
        <taxon>Tripsacinae</taxon>
        <taxon>Zea</taxon>
    </lineage>
</organism>
<keyword evidence="2" id="KW-0479">Metal-binding</keyword>
<dbReference type="InterPro" id="IPR027443">
    <property type="entry name" value="IPNS-like_sf"/>
</dbReference>
<evidence type="ECO:0000313" key="8">
    <source>
        <dbReference type="Proteomes" id="UP000007305"/>
    </source>
</evidence>
<reference evidence="8" key="1">
    <citation type="journal article" date="2009" name="Science">
        <title>The B73 maize genome: complexity, diversity, and dynamics.</title>
        <authorList>
            <person name="Schnable P.S."/>
            <person name="Ware D."/>
            <person name="Fulton R.S."/>
            <person name="Stein J.C."/>
            <person name="Wei F."/>
            <person name="Pasternak S."/>
            <person name="Liang C."/>
            <person name="Zhang J."/>
            <person name="Fulton L."/>
            <person name="Graves T.A."/>
            <person name="Minx P."/>
            <person name="Reily A.D."/>
            <person name="Courtney L."/>
            <person name="Kruchowski S.S."/>
            <person name="Tomlinson C."/>
            <person name="Strong C."/>
            <person name="Delehaunty K."/>
            <person name="Fronick C."/>
            <person name="Courtney B."/>
            <person name="Rock S.M."/>
            <person name="Belter E."/>
            <person name="Du F."/>
            <person name="Kim K."/>
            <person name="Abbott R.M."/>
            <person name="Cotton M."/>
            <person name="Levy A."/>
            <person name="Marchetto P."/>
            <person name="Ochoa K."/>
            <person name="Jackson S.M."/>
            <person name="Gillam B."/>
            <person name="Chen W."/>
            <person name="Yan L."/>
            <person name="Higginbotham J."/>
            <person name="Cardenas M."/>
            <person name="Waligorski J."/>
            <person name="Applebaum E."/>
            <person name="Phelps L."/>
            <person name="Falcone J."/>
            <person name="Kanchi K."/>
            <person name="Thane T."/>
            <person name="Scimone A."/>
            <person name="Thane N."/>
            <person name="Henke J."/>
            <person name="Wang T."/>
            <person name="Ruppert J."/>
            <person name="Shah N."/>
            <person name="Rotter K."/>
            <person name="Hodges J."/>
            <person name="Ingenthron E."/>
            <person name="Cordes M."/>
            <person name="Kohlberg S."/>
            <person name="Sgro J."/>
            <person name="Delgado B."/>
            <person name="Mead K."/>
            <person name="Chinwalla A."/>
            <person name="Leonard S."/>
            <person name="Crouse K."/>
            <person name="Collura K."/>
            <person name="Kudrna D."/>
            <person name="Currie J."/>
            <person name="He R."/>
            <person name="Angelova A."/>
            <person name="Rajasekar S."/>
            <person name="Mueller T."/>
            <person name="Lomeli R."/>
            <person name="Scara G."/>
            <person name="Ko A."/>
            <person name="Delaney K."/>
            <person name="Wissotski M."/>
            <person name="Lopez G."/>
            <person name="Campos D."/>
            <person name="Braidotti M."/>
            <person name="Ashley E."/>
            <person name="Golser W."/>
            <person name="Kim H."/>
            <person name="Lee S."/>
            <person name="Lin J."/>
            <person name="Dujmic Z."/>
            <person name="Kim W."/>
            <person name="Talag J."/>
            <person name="Zuccolo A."/>
            <person name="Fan C."/>
            <person name="Sebastian A."/>
            <person name="Kramer M."/>
            <person name="Spiegel L."/>
            <person name="Nascimento L."/>
            <person name="Zutavern T."/>
            <person name="Miller B."/>
            <person name="Ambroise C."/>
            <person name="Muller S."/>
            <person name="Spooner W."/>
            <person name="Narechania A."/>
            <person name="Ren L."/>
            <person name="Wei S."/>
            <person name="Kumari S."/>
            <person name="Faga B."/>
            <person name="Levy M.J."/>
            <person name="McMahan L."/>
            <person name="Van Buren P."/>
            <person name="Vaughn M.W."/>
            <person name="Ying K."/>
            <person name="Yeh C.-T."/>
            <person name="Emrich S.J."/>
            <person name="Jia Y."/>
            <person name="Kalyanaraman A."/>
            <person name="Hsia A.-P."/>
            <person name="Barbazuk W.B."/>
            <person name="Baucom R.S."/>
            <person name="Brutnell T.P."/>
            <person name="Carpita N.C."/>
            <person name="Chaparro C."/>
            <person name="Chia J.-M."/>
            <person name="Deragon J.-M."/>
            <person name="Estill J.C."/>
            <person name="Fu Y."/>
            <person name="Jeddeloh J.A."/>
            <person name="Han Y."/>
            <person name="Lee H."/>
            <person name="Li P."/>
            <person name="Lisch D.R."/>
            <person name="Liu S."/>
            <person name="Liu Z."/>
            <person name="Nagel D.H."/>
            <person name="McCann M.C."/>
            <person name="SanMiguel P."/>
            <person name="Myers A.M."/>
            <person name="Nettleton D."/>
            <person name="Nguyen J."/>
            <person name="Penning B.W."/>
            <person name="Ponnala L."/>
            <person name="Schneider K.L."/>
            <person name="Schwartz D.C."/>
            <person name="Sharma A."/>
            <person name="Soderlund C."/>
            <person name="Springer N.M."/>
            <person name="Sun Q."/>
            <person name="Wang H."/>
            <person name="Waterman M."/>
            <person name="Westerman R."/>
            <person name="Wolfgruber T.K."/>
            <person name="Yang L."/>
            <person name="Yu Y."/>
            <person name="Zhang L."/>
            <person name="Zhou S."/>
            <person name="Zhu Q."/>
            <person name="Bennetzen J.L."/>
            <person name="Dawe R.K."/>
            <person name="Jiang J."/>
            <person name="Jiang N."/>
            <person name="Presting G.G."/>
            <person name="Wessler S.R."/>
            <person name="Aluru S."/>
            <person name="Martienssen R.A."/>
            <person name="Clifton S.W."/>
            <person name="McCombie W.R."/>
            <person name="Wing R.A."/>
            <person name="Wilson R.K."/>
        </authorList>
    </citation>
    <scope>NUCLEOTIDE SEQUENCE [LARGE SCALE GENOMIC DNA]</scope>
    <source>
        <strain evidence="8">cv. B73</strain>
    </source>
</reference>
<dbReference type="GO" id="GO:0016491">
    <property type="term" value="F:oxidoreductase activity"/>
    <property type="evidence" value="ECO:0007669"/>
    <property type="project" value="UniProtKB-KW"/>
</dbReference>
<evidence type="ECO:0000313" key="7">
    <source>
        <dbReference type="EnsemblPlants" id="Zm00001eb410960_P001"/>
    </source>
</evidence>
<dbReference type="Gramene" id="Zm00001eb410960_T001">
    <property type="protein sequence ID" value="Zm00001eb410960_P001"/>
    <property type="gene ID" value="Zm00001eb410960"/>
</dbReference>
<keyword evidence="9" id="KW-1267">Proteomics identification</keyword>
<evidence type="ECO:0000256" key="1">
    <source>
        <dbReference type="ARBA" id="ARBA00008056"/>
    </source>
</evidence>
<keyword evidence="8" id="KW-1185">Reference proteome</keyword>
<evidence type="ECO:0000256" key="2">
    <source>
        <dbReference type="ARBA" id="ARBA00022723"/>
    </source>
</evidence>
<evidence type="ECO:0007829" key="9">
    <source>
        <dbReference type="PeptideAtlas" id="A0A804RGN6"/>
    </source>
</evidence>
<dbReference type="Pfam" id="PF14226">
    <property type="entry name" value="DIOX_N"/>
    <property type="match status" value="1"/>
</dbReference>
<dbReference type="InterPro" id="IPR026992">
    <property type="entry name" value="DIOX_N"/>
</dbReference>
<dbReference type="InterPro" id="IPR044861">
    <property type="entry name" value="IPNS-like_FE2OG_OXY"/>
</dbReference>
<dbReference type="SUPFAM" id="SSF51197">
    <property type="entry name" value="Clavaminate synthase-like"/>
    <property type="match status" value="1"/>
</dbReference>
<accession>A0A804RGN6</accession>
<dbReference type="EnsemblPlants" id="Zm00001eb410960_T001">
    <property type="protein sequence ID" value="Zm00001eb410960_P001"/>
    <property type="gene ID" value="Zm00001eb410960"/>
</dbReference>
<protein>
    <submittedName>
        <fullName evidence="7">Uncharacterized protein</fullName>
    </submittedName>
</protein>
<feature type="domain" description="Isopenicillin N synthase-like Fe(2+) 2OG dioxygenase" evidence="5">
    <location>
        <begin position="147"/>
        <end position="209"/>
    </location>
</feature>
<dbReference type="Gene3D" id="2.60.120.330">
    <property type="entry name" value="B-lactam Antibiotic, Isopenicillin N Synthase, Chain"/>
    <property type="match status" value="2"/>
</dbReference>
<dbReference type="Pfam" id="PF03171">
    <property type="entry name" value="2OG-FeII_Oxy"/>
    <property type="match status" value="1"/>
</dbReference>
<reference evidence="7" key="2">
    <citation type="submission" date="2019-07" db="EMBL/GenBank/DDBJ databases">
        <authorList>
            <person name="Seetharam A."/>
            <person name="Woodhouse M."/>
            <person name="Cannon E."/>
        </authorList>
    </citation>
    <scope>NUCLEOTIDE SEQUENCE [LARGE SCALE GENOMIC DNA]</scope>
    <source>
        <strain evidence="7">cv. B73</strain>
    </source>
</reference>
<evidence type="ECO:0000256" key="4">
    <source>
        <dbReference type="ARBA" id="ARBA00023004"/>
    </source>
</evidence>
<keyword evidence="4" id="KW-0408">Iron</keyword>
<sequence length="269" mass="28949">MSPTEEAAGGGGDDYDRLSELKAFDDSKAGVKGLVDAGVTTIPAIFRGHLLQEGPKVSSSSSSSSTSLSIIPVIDLSAADAVAREEVVAQLKAAAETVGFFQLVNHGVPSELLCEMLPSVRRFNEEPHEVKRPYYTRDARRKDSHAQGGLQALLASRWLDVPPVAGALLVNVGDLLQLVSNGRFKSVEHRVVANRSRDTARVSVACFCNADIARSTRLYGPIAELIAADDSDGAGRALYRNVTVPEFLAHYDKKGLDGRPALHRFQLLQ</sequence>
<reference evidence="7" key="3">
    <citation type="submission" date="2021-05" db="UniProtKB">
        <authorList>
            <consortium name="EnsemblPlants"/>
        </authorList>
    </citation>
    <scope>IDENTIFICATION</scope>
    <source>
        <strain evidence="7">cv. B73</strain>
    </source>
</reference>
<name>A0A804RGN6_MAIZE</name>
<gene>
    <name evidence="7" type="primary">LOC100192706</name>
</gene>